<dbReference type="Proteomes" id="UP001294444">
    <property type="component" value="Unassembled WGS sequence"/>
</dbReference>
<protein>
    <submittedName>
        <fullName evidence="1">Uncharacterized protein</fullName>
    </submittedName>
</protein>
<keyword evidence="2" id="KW-1185">Reference proteome</keyword>
<reference evidence="1" key="1">
    <citation type="submission" date="2023-10" db="EMBL/GenBank/DDBJ databases">
        <authorList>
            <person name="Guldener U."/>
        </authorList>
    </citation>
    <scope>NUCLEOTIDE SEQUENCE</scope>
    <source>
        <strain evidence="1">Mp4</strain>
    </source>
</reference>
<proteinExistence type="predicted"/>
<accession>A0AAJ4XPI9</accession>
<name>A0AAJ4XPI9_9BASI</name>
<organism evidence="1 2">
    <name type="scientific">Melanopsichium pennsylvanicum</name>
    <dbReference type="NCBI Taxonomy" id="63383"/>
    <lineage>
        <taxon>Eukaryota</taxon>
        <taxon>Fungi</taxon>
        <taxon>Dikarya</taxon>
        <taxon>Basidiomycota</taxon>
        <taxon>Ustilaginomycotina</taxon>
        <taxon>Ustilaginomycetes</taxon>
        <taxon>Ustilaginales</taxon>
        <taxon>Ustilaginaceae</taxon>
        <taxon>Melanopsichium</taxon>
    </lineage>
</organism>
<evidence type="ECO:0000313" key="1">
    <source>
        <dbReference type="EMBL" id="SNX85556.1"/>
    </source>
</evidence>
<evidence type="ECO:0000313" key="2">
    <source>
        <dbReference type="Proteomes" id="UP001294444"/>
    </source>
</evidence>
<dbReference type="EMBL" id="OAPG01000010">
    <property type="protein sequence ID" value="SNX85556.1"/>
    <property type="molecule type" value="Genomic_DNA"/>
</dbReference>
<gene>
    <name evidence="1" type="ORF">MEPE_04265</name>
</gene>
<sequence>MATSSEILNLTLDSAAVTVFSVPKLSRADDRGKKTNPAELHSKVLLATLCADPHPESKSTLNLRPILCRQRSECDGAALFLIGCRAIFVARPHNVHVEKSHNMALSNAVDAVSSYREGVLMQNRTRSDQEREITCWLGTIGTLRSCQSPHAAGQMTSLPSSLASLLFFFEAATPMGPHETPSESNRPAWVLVEP</sequence>
<comment type="caution">
    <text evidence="1">The sequence shown here is derived from an EMBL/GenBank/DDBJ whole genome shotgun (WGS) entry which is preliminary data.</text>
</comment>
<dbReference type="AlphaFoldDB" id="A0AAJ4XPI9"/>